<dbReference type="STRING" id="1314771.A0A197JJL0"/>
<evidence type="ECO:0000256" key="2">
    <source>
        <dbReference type="ARBA" id="ARBA00022741"/>
    </source>
</evidence>
<dbReference type="EMBL" id="KV442089">
    <property type="protein sequence ID" value="OAQ24691.1"/>
    <property type="molecule type" value="Genomic_DNA"/>
</dbReference>
<dbReference type="InterPro" id="IPR011009">
    <property type="entry name" value="Kinase-like_dom_sf"/>
</dbReference>
<dbReference type="PANTHER" id="PTHR11042">
    <property type="entry name" value="EUKARYOTIC TRANSLATION INITIATION FACTOR 2-ALPHA KINASE EIF2-ALPHA KINASE -RELATED"/>
    <property type="match status" value="1"/>
</dbReference>
<dbReference type="InterPro" id="IPR050339">
    <property type="entry name" value="CC_SR_Kinase"/>
</dbReference>
<evidence type="ECO:0000256" key="5">
    <source>
        <dbReference type="ARBA" id="ARBA00037982"/>
    </source>
</evidence>
<sequence>EGLAYIHSENVIHRDVKEANVLFTGAGLNPLITDFGLSLRKCGTERNWAPELRRNEPYDNKVDMFAFGVILLRMLESV</sequence>
<dbReference type="InterPro" id="IPR008271">
    <property type="entry name" value="Ser/Thr_kinase_AS"/>
</dbReference>
<dbReference type="GO" id="GO:0005524">
    <property type="term" value="F:ATP binding"/>
    <property type="evidence" value="ECO:0007669"/>
    <property type="project" value="UniProtKB-KW"/>
</dbReference>
<dbReference type="PROSITE" id="PS00108">
    <property type="entry name" value="PROTEIN_KINASE_ST"/>
    <property type="match status" value="1"/>
</dbReference>
<dbReference type="GO" id="GO:0004694">
    <property type="term" value="F:eukaryotic translation initiation factor 2alpha kinase activity"/>
    <property type="evidence" value="ECO:0007669"/>
    <property type="project" value="TreeGrafter"/>
</dbReference>
<evidence type="ECO:0000256" key="4">
    <source>
        <dbReference type="ARBA" id="ARBA00022840"/>
    </source>
</evidence>
<evidence type="ECO:0000313" key="7">
    <source>
        <dbReference type="EMBL" id="OAQ24691.1"/>
    </source>
</evidence>
<dbReference type="GO" id="GO:0005829">
    <property type="term" value="C:cytosol"/>
    <property type="evidence" value="ECO:0007669"/>
    <property type="project" value="TreeGrafter"/>
</dbReference>
<evidence type="ECO:0000256" key="3">
    <source>
        <dbReference type="ARBA" id="ARBA00022777"/>
    </source>
</evidence>
<accession>A0A197JJL0</accession>
<gene>
    <name evidence="7" type="ORF">K457DRAFT_55038</name>
</gene>
<evidence type="ECO:0000259" key="6">
    <source>
        <dbReference type="PROSITE" id="PS50011"/>
    </source>
</evidence>
<keyword evidence="3 7" id="KW-0418">Kinase</keyword>
<dbReference type="AlphaFoldDB" id="A0A197JJL0"/>
<feature type="non-terminal residue" evidence="7">
    <location>
        <position position="78"/>
    </location>
</feature>
<keyword evidence="4" id="KW-0067">ATP-binding</keyword>
<evidence type="ECO:0000256" key="1">
    <source>
        <dbReference type="ARBA" id="ARBA00022679"/>
    </source>
</evidence>
<feature type="domain" description="Protein kinase" evidence="6">
    <location>
        <begin position="1"/>
        <end position="78"/>
    </location>
</feature>
<dbReference type="PROSITE" id="PS50011">
    <property type="entry name" value="PROTEIN_KINASE_DOM"/>
    <property type="match status" value="1"/>
</dbReference>
<feature type="non-terminal residue" evidence="7">
    <location>
        <position position="1"/>
    </location>
</feature>
<dbReference type="GO" id="GO:0005634">
    <property type="term" value="C:nucleus"/>
    <property type="evidence" value="ECO:0007669"/>
    <property type="project" value="TreeGrafter"/>
</dbReference>
<dbReference type="Proteomes" id="UP000078512">
    <property type="component" value="Unassembled WGS sequence"/>
</dbReference>
<dbReference type="Pfam" id="PF00069">
    <property type="entry name" value="Pkinase"/>
    <property type="match status" value="1"/>
</dbReference>
<dbReference type="Gene3D" id="1.10.510.10">
    <property type="entry name" value="Transferase(Phosphotransferase) domain 1"/>
    <property type="match status" value="1"/>
</dbReference>
<keyword evidence="2" id="KW-0547">Nucleotide-binding</keyword>
<proteinExistence type="inferred from homology"/>
<name>A0A197JJL0_9FUNG</name>
<protein>
    <submittedName>
        <fullName evidence="7">Kinase-like protein</fullName>
    </submittedName>
</protein>
<evidence type="ECO:0000313" key="8">
    <source>
        <dbReference type="Proteomes" id="UP000078512"/>
    </source>
</evidence>
<keyword evidence="8" id="KW-1185">Reference proteome</keyword>
<reference evidence="7 8" key="1">
    <citation type="submission" date="2016-05" db="EMBL/GenBank/DDBJ databases">
        <title>Genome sequencing reveals origins of a unique bacterial endosymbiosis in the earliest lineages of terrestrial Fungi.</title>
        <authorList>
            <consortium name="DOE Joint Genome Institute"/>
            <person name="Uehling J."/>
            <person name="Gryganskyi A."/>
            <person name="Hameed K."/>
            <person name="Tschaplinski T."/>
            <person name="Misztal P."/>
            <person name="Wu S."/>
            <person name="Desiro A."/>
            <person name="Vande Pol N."/>
            <person name="Du Z.-Y."/>
            <person name="Zienkiewicz A."/>
            <person name="Zienkiewicz K."/>
            <person name="Morin E."/>
            <person name="Tisserant E."/>
            <person name="Splivallo R."/>
            <person name="Hainaut M."/>
            <person name="Henrissat B."/>
            <person name="Ohm R."/>
            <person name="Kuo A."/>
            <person name="Yan J."/>
            <person name="Lipzen A."/>
            <person name="Nolan M."/>
            <person name="Labutti K."/>
            <person name="Barry K."/>
            <person name="Goldstein A."/>
            <person name="Labbe J."/>
            <person name="Schadt C."/>
            <person name="Tuskan G."/>
            <person name="Grigoriev I."/>
            <person name="Martin F."/>
            <person name="Vilgalys R."/>
            <person name="Bonito G."/>
        </authorList>
    </citation>
    <scope>NUCLEOTIDE SEQUENCE [LARGE SCALE GENOMIC DNA]</scope>
    <source>
        <strain evidence="7 8">AG-77</strain>
    </source>
</reference>
<dbReference type="OrthoDB" id="412517at2759"/>
<dbReference type="InterPro" id="IPR000719">
    <property type="entry name" value="Prot_kinase_dom"/>
</dbReference>
<dbReference type="SUPFAM" id="SSF56112">
    <property type="entry name" value="Protein kinase-like (PK-like)"/>
    <property type="match status" value="1"/>
</dbReference>
<keyword evidence="1" id="KW-0808">Transferase</keyword>
<organism evidence="7 8">
    <name type="scientific">Linnemannia elongata AG-77</name>
    <dbReference type="NCBI Taxonomy" id="1314771"/>
    <lineage>
        <taxon>Eukaryota</taxon>
        <taxon>Fungi</taxon>
        <taxon>Fungi incertae sedis</taxon>
        <taxon>Mucoromycota</taxon>
        <taxon>Mortierellomycotina</taxon>
        <taxon>Mortierellomycetes</taxon>
        <taxon>Mortierellales</taxon>
        <taxon>Mortierellaceae</taxon>
        <taxon>Linnemannia</taxon>
    </lineage>
</organism>
<comment type="similarity">
    <text evidence="5">Belongs to the protein kinase superfamily. Ser/Thr protein kinase family. GCN2 subfamily.</text>
</comment>
<dbReference type="PANTHER" id="PTHR11042:SF136">
    <property type="entry name" value="EIF-2-ALPHA KINASE GCN2"/>
    <property type="match status" value="1"/>
</dbReference>